<proteinExistence type="predicted"/>
<feature type="transmembrane region" description="Helical" evidence="1">
    <location>
        <begin position="79"/>
        <end position="101"/>
    </location>
</feature>
<feature type="transmembrane region" description="Helical" evidence="1">
    <location>
        <begin position="28"/>
        <end position="46"/>
    </location>
</feature>
<dbReference type="Proteomes" id="UP000663505">
    <property type="component" value="Chromosome"/>
</dbReference>
<reference evidence="3 4" key="1">
    <citation type="submission" date="2021-02" db="EMBL/GenBank/DDBJ databases">
        <title>Alicyclobacillus curvatus sp. nov. and Alicyclobacillus mengziensis sp. nov., two acidophilic bacteria isolated from acid mine drainage.</title>
        <authorList>
            <person name="Huang Y."/>
        </authorList>
    </citation>
    <scope>NUCLEOTIDE SEQUENCE [LARGE SCALE GENOMIC DNA]</scope>
    <source>
        <strain evidence="3 4">S30H14</strain>
    </source>
</reference>
<feature type="transmembrane region" description="Helical" evidence="1">
    <location>
        <begin position="173"/>
        <end position="195"/>
    </location>
</feature>
<dbReference type="AlphaFoldDB" id="A0A9X7Z6I9"/>
<dbReference type="Pfam" id="PF25231">
    <property type="entry name" value="DUF7847"/>
    <property type="match status" value="1"/>
</dbReference>
<evidence type="ECO:0000313" key="4">
    <source>
        <dbReference type="Proteomes" id="UP000663505"/>
    </source>
</evidence>
<dbReference type="KEGG" id="afx:JZ786_18380"/>
<feature type="transmembrane region" description="Helical" evidence="1">
    <location>
        <begin position="144"/>
        <end position="166"/>
    </location>
</feature>
<keyword evidence="1" id="KW-0812">Transmembrane</keyword>
<dbReference type="InterPro" id="IPR057169">
    <property type="entry name" value="DUF7847"/>
</dbReference>
<keyword evidence="1" id="KW-1133">Transmembrane helix</keyword>
<evidence type="ECO:0000313" key="3">
    <source>
        <dbReference type="EMBL" id="QSO46426.1"/>
    </source>
</evidence>
<keyword evidence="4" id="KW-1185">Reference proteome</keyword>
<evidence type="ECO:0000256" key="1">
    <source>
        <dbReference type="SAM" id="Phobius"/>
    </source>
</evidence>
<dbReference type="EMBL" id="CP071182">
    <property type="protein sequence ID" value="QSO46426.1"/>
    <property type="molecule type" value="Genomic_DNA"/>
</dbReference>
<gene>
    <name evidence="3" type="ORF">JZ786_18380</name>
</gene>
<sequence>MATNVKNNLRPQTVGGLLDKTFRLYRRHFVSLMVLTVCIYLPYLILESLFNIHTQTLLSGMLQNVQDPALVQQQLISQIPALVVILLFTIISAFVIIPLLYGTILNIVVSLQYEGQEVPVAKWQAFRHALRRLLPVLGTNVVRWILYIVASLVVGGVVGGVGALFTAIKLTPAAVGVAVVLLSLTGLVILIWFAVKLAFVPSVTLEEGISFFTAIRRSYELTKGNLWRIIGYFIVVQLIIFVVSIGFGLLFSLVPAIIFQSILTDLVGVLVTPFSLVAMANLYLDLRIRTEAPDLAAWLRDE</sequence>
<keyword evidence="1" id="KW-0472">Membrane</keyword>
<feature type="transmembrane region" description="Helical" evidence="1">
    <location>
        <begin position="229"/>
        <end position="254"/>
    </location>
</feature>
<accession>A0A9X7Z6I9</accession>
<feature type="domain" description="DUF7847" evidence="2">
    <location>
        <begin position="63"/>
        <end position="284"/>
    </location>
</feature>
<name>A0A9X7Z6I9_9BACL</name>
<dbReference type="RefSeq" id="WP_206655795.1">
    <property type="nucleotide sequence ID" value="NZ_CP071182.1"/>
</dbReference>
<evidence type="ECO:0000259" key="2">
    <source>
        <dbReference type="Pfam" id="PF25231"/>
    </source>
</evidence>
<organism evidence="3 4">
    <name type="scientific">Alicyclobacillus mengziensis</name>
    <dbReference type="NCBI Taxonomy" id="2931921"/>
    <lineage>
        <taxon>Bacteria</taxon>
        <taxon>Bacillati</taxon>
        <taxon>Bacillota</taxon>
        <taxon>Bacilli</taxon>
        <taxon>Bacillales</taxon>
        <taxon>Alicyclobacillaceae</taxon>
        <taxon>Alicyclobacillus</taxon>
    </lineage>
</organism>
<protein>
    <submittedName>
        <fullName evidence="3">Glycerophosphoryl diester phosphodiesterase membrane domain-containing protein</fullName>
    </submittedName>
</protein>
<feature type="transmembrane region" description="Helical" evidence="1">
    <location>
        <begin position="266"/>
        <end position="284"/>
    </location>
</feature>